<dbReference type="Proteomes" id="UP000039865">
    <property type="component" value="Unassembled WGS sequence"/>
</dbReference>
<feature type="region of interest" description="Disordered" evidence="1">
    <location>
        <begin position="116"/>
        <end position="138"/>
    </location>
</feature>
<dbReference type="EMBL" id="CCKQ01016834">
    <property type="protein sequence ID" value="CDW88715.1"/>
    <property type="molecule type" value="Genomic_DNA"/>
</dbReference>
<organism evidence="2 3">
    <name type="scientific">Stylonychia lemnae</name>
    <name type="common">Ciliate</name>
    <dbReference type="NCBI Taxonomy" id="5949"/>
    <lineage>
        <taxon>Eukaryota</taxon>
        <taxon>Sar</taxon>
        <taxon>Alveolata</taxon>
        <taxon>Ciliophora</taxon>
        <taxon>Intramacronucleata</taxon>
        <taxon>Spirotrichea</taxon>
        <taxon>Stichotrichia</taxon>
        <taxon>Sporadotrichida</taxon>
        <taxon>Oxytrichidae</taxon>
        <taxon>Stylonychinae</taxon>
        <taxon>Stylonychia</taxon>
    </lineage>
</organism>
<keyword evidence="3" id="KW-1185">Reference proteome</keyword>
<name>A0A078B2E1_STYLE</name>
<sequence length="192" mass="22697">MDKYRVDQSNDPQAYNFENYATFFDKAKIEQRQNHFNKSRGQTFQNKINPLDISLQQYEEFQNTNGEFQNEEIQSDLQIYHKKYGDNKDNILIDNQQLNKFTNGKQSHSIIEKYSNQDSYKERQTTEPTRQSLINETSDFNPIEEIGDSENTSIIIQQQQVAINKTNPTIKLKPNKSIEQKVLQQKSRDYKT</sequence>
<evidence type="ECO:0000256" key="1">
    <source>
        <dbReference type="SAM" id="MobiDB-lite"/>
    </source>
</evidence>
<evidence type="ECO:0000313" key="2">
    <source>
        <dbReference type="EMBL" id="CDW88715.1"/>
    </source>
</evidence>
<gene>
    <name evidence="2" type="primary">Contig17495.g18607</name>
    <name evidence="2" type="ORF">STYLEM_17839</name>
</gene>
<proteinExistence type="predicted"/>
<reference evidence="2 3" key="1">
    <citation type="submission" date="2014-06" db="EMBL/GenBank/DDBJ databases">
        <authorList>
            <person name="Swart Estienne"/>
        </authorList>
    </citation>
    <scope>NUCLEOTIDE SEQUENCE [LARGE SCALE GENOMIC DNA]</scope>
    <source>
        <strain evidence="2 3">130c</strain>
    </source>
</reference>
<dbReference type="AlphaFoldDB" id="A0A078B2E1"/>
<accession>A0A078B2E1</accession>
<dbReference type="InParanoid" id="A0A078B2E1"/>
<protein>
    <submittedName>
        <fullName evidence="2">Uncharacterized protein</fullName>
    </submittedName>
</protein>
<evidence type="ECO:0000313" key="3">
    <source>
        <dbReference type="Proteomes" id="UP000039865"/>
    </source>
</evidence>
<feature type="compositionally biased region" description="Polar residues" evidence="1">
    <location>
        <begin position="126"/>
        <end position="138"/>
    </location>
</feature>